<keyword evidence="15" id="KW-1185">Reference proteome</keyword>
<feature type="domain" description="DUF7134" evidence="13">
    <location>
        <begin position="35"/>
        <end position="192"/>
    </location>
</feature>
<protein>
    <recommendedName>
        <fullName evidence="2">histidine kinase</fullName>
        <ecNumber evidence="2">2.7.13.3</ecNumber>
    </recommendedName>
</protein>
<dbReference type="GO" id="GO:0046983">
    <property type="term" value="F:protein dimerization activity"/>
    <property type="evidence" value="ECO:0007669"/>
    <property type="project" value="InterPro"/>
</dbReference>
<feature type="transmembrane region" description="Helical" evidence="10">
    <location>
        <begin position="168"/>
        <end position="188"/>
    </location>
</feature>
<evidence type="ECO:0000256" key="7">
    <source>
        <dbReference type="ARBA" id="ARBA00022840"/>
    </source>
</evidence>
<feature type="domain" description="Signal transduction histidine kinase subgroup 3 dimerisation and phosphoacceptor" evidence="12">
    <location>
        <begin position="210"/>
        <end position="275"/>
    </location>
</feature>
<feature type="domain" description="Histidine kinase/HSP90-like ATPase" evidence="11">
    <location>
        <begin position="324"/>
        <end position="415"/>
    </location>
</feature>
<comment type="catalytic activity">
    <reaction evidence="1">
        <text>ATP + protein L-histidine = ADP + protein N-phospho-L-histidine.</text>
        <dbReference type="EC" id="2.7.13.3"/>
    </reaction>
</comment>
<keyword evidence="10" id="KW-1133">Transmembrane helix</keyword>
<dbReference type="CDD" id="cd16917">
    <property type="entry name" value="HATPase_UhpB-NarQ-NarX-like"/>
    <property type="match status" value="1"/>
</dbReference>
<dbReference type="Pfam" id="PF07730">
    <property type="entry name" value="HisKA_3"/>
    <property type="match status" value="1"/>
</dbReference>
<evidence type="ECO:0000256" key="10">
    <source>
        <dbReference type="SAM" id="Phobius"/>
    </source>
</evidence>
<feature type="transmembrane region" description="Helical" evidence="10">
    <location>
        <begin position="91"/>
        <end position="123"/>
    </location>
</feature>
<evidence type="ECO:0000256" key="5">
    <source>
        <dbReference type="ARBA" id="ARBA00022741"/>
    </source>
</evidence>
<evidence type="ECO:0000256" key="2">
    <source>
        <dbReference type="ARBA" id="ARBA00012438"/>
    </source>
</evidence>
<dbReference type="InterPro" id="IPR050482">
    <property type="entry name" value="Sensor_HK_TwoCompSys"/>
</dbReference>
<keyword evidence="10" id="KW-0472">Membrane</keyword>
<dbReference type="PANTHER" id="PTHR24421">
    <property type="entry name" value="NITRATE/NITRITE SENSOR PROTEIN NARX-RELATED"/>
    <property type="match status" value="1"/>
</dbReference>
<name>A0A840PPA7_9ACTN</name>
<evidence type="ECO:0000256" key="3">
    <source>
        <dbReference type="ARBA" id="ARBA00022553"/>
    </source>
</evidence>
<evidence type="ECO:0000256" key="1">
    <source>
        <dbReference type="ARBA" id="ARBA00000085"/>
    </source>
</evidence>
<dbReference type="Proteomes" id="UP000578449">
    <property type="component" value="Unassembled WGS sequence"/>
</dbReference>
<dbReference type="Pfam" id="PF23539">
    <property type="entry name" value="DUF7134"/>
    <property type="match status" value="1"/>
</dbReference>
<dbReference type="Pfam" id="PF02518">
    <property type="entry name" value="HATPase_c"/>
    <property type="match status" value="1"/>
</dbReference>
<dbReference type="GO" id="GO:0000155">
    <property type="term" value="F:phosphorelay sensor kinase activity"/>
    <property type="evidence" value="ECO:0007669"/>
    <property type="project" value="InterPro"/>
</dbReference>
<feature type="region of interest" description="Disordered" evidence="9">
    <location>
        <begin position="1"/>
        <end position="25"/>
    </location>
</feature>
<evidence type="ECO:0000256" key="8">
    <source>
        <dbReference type="ARBA" id="ARBA00023012"/>
    </source>
</evidence>
<evidence type="ECO:0000256" key="9">
    <source>
        <dbReference type="SAM" id="MobiDB-lite"/>
    </source>
</evidence>
<keyword evidence="4" id="KW-0808">Transferase</keyword>
<dbReference type="RefSeq" id="WP_221337602.1">
    <property type="nucleotide sequence ID" value="NZ_BAABIX010000049.1"/>
</dbReference>
<sequence length="421" mass="43888">MRDATAGRPPGRGTAADDTTPDLITPPRPLLARRLTWRELVALDAAGAVAYTLALLATIRAAPGLPDWATPLIVAALGPPLAVRRLWPRPVFAVVLAASGVALWHGLIGDPLIAAAFALYAVALDAPRRRREPTLLIGAVSLGIVLVGSVGVGTRAPGPPEAPVPQGPAVALLGLAVLGGTWTVGRAVRERRAYAARAAEQLAYRAVTEERLRIARELHDVVSHTLSLIGVKAAIANHVADSRPEEVRDALRVIETTSREALTEMRHMLGILRAGATAPAAGPEPELGPQPGLAGLAELAERAAQAGVRVEMDVRGAAGLPEGVELTVYRIVQEAVTNVVRHAAPARCHVLIDGGEEGMTIVVRDDGPGERRLPAAPPGHGLIGMRERVAMYGGSFAAGPHPEGGFQVTATLPRDAVAPAR</sequence>
<proteinExistence type="predicted"/>
<keyword evidence="10" id="KW-0812">Transmembrane</keyword>
<dbReference type="InterPro" id="IPR036890">
    <property type="entry name" value="HATPase_C_sf"/>
</dbReference>
<feature type="transmembrane region" description="Helical" evidence="10">
    <location>
        <begin position="135"/>
        <end position="156"/>
    </location>
</feature>
<evidence type="ECO:0000259" key="12">
    <source>
        <dbReference type="Pfam" id="PF07730"/>
    </source>
</evidence>
<dbReference type="GO" id="GO:0016020">
    <property type="term" value="C:membrane"/>
    <property type="evidence" value="ECO:0007669"/>
    <property type="project" value="InterPro"/>
</dbReference>
<dbReference type="AlphaFoldDB" id="A0A840PPA7"/>
<dbReference type="Gene3D" id="1.20.5.1930">
    <property type="match status" value="1"/>
</dbReference>
<evidence type="ECO:0000259" key="11">
    <source>
        <dbReference type="Pfam" id="PF02518"/>
    </source>
</evidence>
<dbReference type="InterPro" id="IPR003594">
    <property type="entry name" value="HATPase_dom"/>
</dbReference>
<evidence type="ECO:0000313" key="15">
    <source>
        <dbReference type="Proteomes" id="UP000578449"/>
    </source>
</evidence>
<gene>
    <name evidence="14" type="ORF">HNP84_009375</name>
</gene>
<dbReference type="SUPFAM" id="SSF55874">
    <property type="entry name" value="ATPase domain of HSP90 chaperone/DNA topoisomerase II/histidine kinase"/>
    <property type="match status" value="1"/>
</dbReference>
<keyword evidence="6 14" id="KW-0418">Kinase</keyword>
<dbReference type="EC" id="2.7.13.3" evidence="2"/>
<dbReference type="PANTHER" id="PTHR24421:SF10">
    <property type="entry name" value="NITRATE_NITRITE SENSOR PROTEIN NARQ"/>
    <property type="match status" value="1"/>
</dbReference>
<keyword evidence="5" id="KW-0547">Nucleotide-binding</keyword>
<reference evidence="14 15" key="1">
    <citation type="submission" date="2020-08" db="EMBL/GenBank/DDBJ databases">
        <title>Genomic Encyclopedia of Type Strains, Phase IV (KMG-IV): sequencing the most valuable type-strain genomes for metagenomic binning, comparative biology and taxonomic classification.</title>
        <authorList>
            <person name="Goeker M."/>
        </authorList>
    </citation>
    <scope>NUCLEOTIDE SEQUENCE [LARGE SCALE GENOMIC DNA]</scope>
    <source>
        <strain evidence="14 15">DSM 45615</strain>
    </source>
</reference>
<keyword evidence="7" id="KW-0067">ATP-binding</keyword>
<accession>A0A840PPA7</accession>
<dbReference type="EMBL" id="JACHGN010000031">
    <property type="protein sequence ID" value="MBB5139611.1"/>
    <property type="molecule type" value="Genomic_DNA"/>
</dbReference>
<comment type="caution">
    <text evidence="14">The sequence shown here is derived from an EMBL/GenBank/DDBJ whole genome shotgun (WGS) entry which is preliminary data.</text>
</comment>
<feature type="transmembrane region" description="Helical" evidence="10">
    <location>
        <begin position="40"/>
        <end position="62"/>
    </location>
</feature>
<evidence type="ECO:0000259" key="13">
    <source>
        <dbReference type="Pfam" id="PF23539"/>
    </source>
</evidence>
<dbReference type="Gene3D" id="3.30.565.10">
    <property type="entry name" value="Histidine kinase-like ATPase, C-terminal domain"/>
    <property type="match status" value="1"/>
</dbReference>
<evidence type="ECO:0000256" key="4">
    <source>
        <dbReference type="ARBA" id="ARBA00022679"/>
    </source>
</evidence>
<keyword evidence="3" id="KW-0597">Phosphoprotein</keyword>
<keyword evidence="8" id="KW-0902">Two-component regulatory system</keyword>
<dbReference type="GO" id="GO:0005524">
    <property type="term" value="F:ATP binding"/>
    <property type="evidence" value="ECO:0007669"/>
    <property type="project" value="UniProtKB-KW"/>
</dbReference>
<dbReference type="InterPro" id="IPR011712">
    <property type="entry name" value="Sig_transdc_His_kin_sub3_dim/P"/>
</dbReference>
<dbReference type="InterPro" id="IPR055558">
    <property type="entry name" value="DUF7134"/>
</dbReference>
<evidence type="ECO:0000313" key="14">
    <source>
        <dbReference type="EMBL" id="MBB5139611.1"/>
    </source>
</evidence>
<organism evidence="14 15">
    <name type="scientific">Thermocatellispora tengchongensis</name>
    <dbReference type="NCBI Taxonomy" id="1073253"/>
    <lineage>
        <taxon>Bacteria</taxon>
        <taxon>Bacillati</taxon>
        <taxon>Actinomycetota</taxon>
        <taxon>Actinomycetes</taxon>
        <taxon>Streptosporangiales</taxon>
        <taxon>Streptosporangiaceae</taxon>
        <taxon>Thermocatellispora</taxon>
    </lineage>
</organism>
<evidence type="ECO:0000256" key="6">
    <source>
        <dbReference type="ARBA" id="ARBA00022777"/>
    </source>
</evidence>